<name>A0ABY4F2H0_9BACT</name>
<accession>A0ABY4F2H0</accession>
<dbReference type="EMBL" id="CP095049">
    <property type="protein sequence ID" value="UOQ50728.1"/>
    <property type="molecule type" value="Genomic_DNA"/>
</dbReference>
<proteinExistence type="predicted"/>
<keyword evidence="2" id="KW-1185">Reference proteome</keyword>
<organism evidence="1 2">
    <name type="scientific">Hymenobacter cellulosivorans</name>
    <dbReference type="NCBI Taxonomy" id="2932249"/>
    <lineage>
        <taxon>Bacteria</taxon>
        <taxon>Pseudomonadati</taxon>
        <taxon>Bacteroidota</taxon>
        <taxon>Cytophagia</taxon>
        <taxon>Cytophagales</taxon>
        <taxon>Hymenobacteraceae</taxon>
        <taxon>Hymenobacter</taxon>
    </lineage>
</organism>
<dbReference type="Proteomes" id="UP000831785">
    <property type="component" value="Chromosome"/>
</dbReference>
<reference evidence="1 2" key="1">
    <citation type="submission" date="2022-04" db="EMBL/GenBank/DDBJ databases">
        <title>Hymenobacter sp. isolated from the air.</title>
        <authorList>
            <person name="Won M."/>
            <person name="Lee C.-M."/>
            <person name="Woen H.-Y."/>
            <person name="Kwon S.-W."/>
        </authorList>
    </citation>
    <scope>NUCLEOTIDE SEQUENCE [LARGE SCALE GENOMIC DNA]</scope>
    <source>
        <strain evidence="2">5116 S-27</strain>
    </source>
</reference>
<sequence length="165" mass="19343">MKLSIERLIREDDISPLFWGMNETDLLRIWPHMANDIREGRQSKTPLLNLDEVELYFTKDYYQGLSQLIIQVWAIEPAAETQYLDFGWINNRVTLGAVRKLLTSRGWEYEEGPNPGYAAPLLMVEKRAAFLFQNAEDGYLLEKIVIYSPEDALRRYQIAQNMKRL</sequence>
<evidence type="ECO:0000313" key="1">
    <source>
        <dbReference type="EMBL" id="UOQ50728.1"/>
    </source>
</evidence>
<gene>
    <name evidence="1" type="ORF">MUN80_13260</name>
</gene>
<protein>
    <submittedName>
        <fullName evidence="1">Uncharacterized protein</fullName>
    </submittedName>
</protein>
<evidence type="ECO:0000313" key="2">
    <source>
        <dbReference type="Proteomes" id="UP000831785"/>
    </source>
</evidence>
<dbReference type="RefSeq" id="WP_244713519.1">
    <property type="nucleotide sequence ID" value="NZ_CP095049.1"/>
</dbReference>